<dbReference type="Proteomes" id="UP001380953">
    <property type="component" value="Unassembled WGS sequence"/>
</dbReference>
<keyword evidence="2" id="KW-1185">Reference proteome</keyword>
<sequence>MNKYNAAALISRINDQAQKLITTELEQQGIEGIVPSHGGVLMFLYRQDGLSVTELAEAIGRTQPTVTVLVNKLEKLGYVKRVKSRSDQRVTLIALTSKGRELEPVFRSVSDRLNETLYGNLSKDEGLELERLLDKITHRF</sequence>
<name>A0ACC6PE46_9BACL</name>
<evidence type="ECO:0000313" key="2">
    <source>
        <dbReference type="Proteomes" id="UP001380953"/>
    </source>
</evidence>
<protein>
    <submittedName>
        <fullName evidence="1">MarR family transcriptional regulator</fullName>
    </submittedName>
</protein>
<evidence type="ECO:0000313" key="1">
    <source>
        <dbReference type="EMBL" id="MEJ8305233.1"/>
    </source>
</evidence>
<reference evidence="1" key="1">
    <citation type="submission" date="2024-03" db="EMBL/GenBank/DDBJ databases">
        <title>Whole genome sequecning of epiphytes from Marcgravia umbellata leaves.</title>
        <authorList>
            <person name="Kumar G."/>
            <person name="Savka M.A."/>
        </authorList>
    </citation>
    <scope>NUCLEOTIDE SEQUENCE</scope>
    <source>
        <strain evidence="1">RIT_BL5</strain>
    </source>
</reference>
<organism evidence="1 2">
    <name type="scientific">Saccharibacillus sacchari</name>
    <dbReference type="NCBI Taxonomy" id="456493"/>
    <lineage>
        <taxon>Bacteria</taxon>
        <taxon>Bacillati</taxon>
        <taxon>Bacillota</taxon>
        <taxon>Bacilli</taxon>
        <taxon>Bacillales</taxon>
        <taxon>Paenibacillaceae</taxon>
        <taxon>Saccharibacillus</taxon>
    </lineage>
</organism>
<gene>
    <name evidence="1" type="ORF">WKI47_15105</name>
</gene>
<proteinExistence type="predicted"/>
<dbReference type="EMBL" id="JBBKAR010000039">
    <property type="protein sequence ID" value="MEJ8305233.1"/>
    <property type="molecule type" value="Genomic_DNA"/>
</dbReference>
<comment type="caution">
    <text evidence="1">The sequence shown here is derived from an EMBL/GenBank/DDBJ whole genome shotgun (WGS) entry which is preliminary data.</text>
</comment>
<accession>A0ACC6PE46</accession>